<gene>
    <name evidence="1" type="ORF">EAX61_05205</name>
</gene>
<proteinExistence type="predicted"/>
<evidence type="ECO:0000313" key="1">
    <source>
        <dbReference type="EMBL" id="RMB60883.1"/>
    </source>
</evidence>
<protein>
    <submittedName>
        <fullName evidence="1">Uncharacterized protein</fullName>
    </submittedName>
</protein>
<comment type="caution">
    <text evidence="1">The sequence shown here is derived from an EMBL/GenBank/DDBJ whole genome shotgun (WGS) entry which is preliminary data.</text>
</comment>
<dbReference type="RefSeq" id="WP_121916618.1">
    <property type="nucleotide sequence ID" value="NZ_REFV01000004.1"/>
</dbReference>
<reference evidence="1 2" key="1">
    <citation type="submission" date="2018-10" db="EMBL/GenBank/DDBJ databases">
        <title>Dokdonia luteus sp. nov., isolated from sea water.</title>
        <authorList>
            <person name="Zhou L.Y."/>
            <person name="Du Z.J."/>
        </authorList>
    </citation>
    <scope>NUCLEOTIDE SEQUENCE [LARGE SCALE GENOMIC DNA]</scope>
    <source>
        <strain evidence="1 2">SH27</strain>
    </source>
</reference>
<dbReference type="AlphaFoldDB" id="A0A3M0GH21"/>
<dbReference type="Proteomes" id="UP000281985">
    <property type="component" value="Unassembled WGS sequence"/>
</dbReference>
<name>A0A3M0GH21_9FLAO</name>
<organism evidence="1 2">
    <name type="scientific">Dokdonia sinensis</name>
    <dbReference type="NCBI Taxonomy" id="2479847"/>
    <lineage>
        <taxon>Bacteria</taxon>
        <taxon>Pseudomonadati</taxon>
        <taxon>Bacteroidota</taxon>
        <taxon>Flavobacteriia</taxon>
        <taxon>Flavobacteriales</taxon>
        <taxon>Flavobacteriaceae</taxon>
        <taxon>Dokdonia</taxon>
    </lineage>
</organism>
<evidence type="ECO:0000313" key="2">
    <source>
        <dbReference type="Proteomes" id="UP000281985"/>
    </source>
</evidence>
<accession>A0A3M0GH21</accession>
<keyword evidence="2" id="KW-1185">Reference proteome</keyword>
<dbReference type="EMBL" id="REFV01000004">
    <property type="protein sequence ID" value="RMB60883.1"/>
    <property type="molecule type" value="Genomic_DNA"/>
</dbReference>
<sequence length="61" mass="6964">MKTVNGVNENDARLLQVLDTAEASLSIRFPKSWVAFGLDFIIILGPNVKIDFIRSRQWVFL</sequence>